<evidence type="ECO:0008006" key="3">
    <source>
        <dbReference type="Google" id="ProtNLM"/>
    </source>
</evidence>
<proteinExistence type="predicted"/>
<dbReference type="Proteomes" id="UP000658320">
    <property type="component" value="Unassembled WGS sequence"/>
</dbReference>
<reference evidence="1" key="2">
    <citation type="submission" date="2020-09" db="EMBL/GenBank/DDBJ databases">
        <authorList>
            <person name="Sun Q."/>
            <person name="Ohkuma M."/>
        </authorList>
    </citation>
    <scope>NUCLEOTIDE SEQUENCE</scope>
    <source>
        <strain evidence="1">JCM 4346</strain>
    </source>
</reference>
<reference evidence="1" key="1">
    <citation type="journal article" date="2014" name="Int. J. Syst. Evol. Microbiol.">
        <title>Complete genome sequence of Corynebacterium casei LMG S-19264T (=DSM 44701T), isolated from a smear-ripened cheese.</title>
        <authorList>
            <consortium name="US DOE Joint Genome Institute (JGI-PGF)"/>
            <person name="Walter F."/>
            <person name="Albersmeier A."/>
            <person name="Kalinowski J."/>
            <person name="Ruckert C."/>
        </authorList>
    </citation>
    <scope>NUCLEOTIDE SEQUENCE</scope>
    <source>
        <strain evidence="1">JCM 4346</strain>
    </source>
</reference>
<dbReference type="AlphaFoldDB" id="A0A918F528"/>
<gene>
    <name evidence="1" type="ORF">GCM10010251_26640</name>
</gene>
<accession>A0A918F528</accession>
<dbReference type="EMBL" id="BMSX01000005">
    <property type="protein sequence ID" value="GGR09523.1"/>
    <property type="molecule type" value="Genomic_DNA"/>
</dbReference>
<sequence length="91" mass="10405">MAQLVRVRRLSDAEGQKLQRIVRRGSTNPDKDAKLDRIEHALHERPDRTFAFDEFGPLGIRPTAGACWARQGKPDRLPATFHRTHGVRYST</sequence>
<comment type="caution">
    <text evidence="1">The sequence shown here is derived from an EMBL/GenBank/DDBJ whole genome shotgun (WGS) entry which is preliminary data.</text>
</comment>
<name>A0A918F528_9ACTN</name>
<protein>
    <recommendedName>
        <fullName evidence="3">Transposase</fullName>
    </recommendedName>
</protein>
<keyword evidence="2" id="KW-1185">Reference proteome</keyword>
<evidence type="ECO:0000313" key="1">
    <source>
        <dbReference type="EMBL" id="GGR09523.1"/>
    </source>
</evidence>
<organism evidence="1 2">
    <name type="scientific">Streptomyces aurantiogriseus</name>
    <dbReference type="NCBI Taxonomy" id="66870"/>
    <lineage>
        <taxon>Bacteria</taxon>
        <taxon>Bacillati</taxon>
        <taxon>Actinomycetota</taxon>
        <taxon>Actinomycetes</taxon>
        <taxon>Kitasatosporales</taxon>
        <taxon>Streptomycetaceae</taxon>
        <taxon>Streptomyces</taxon>
    </lineage>
</organism>
<evidence type="ECO:0000313" key="2">
    <source>
        <dbReference type="Proteomes" id="UP000658320"/>
    </source>
</evidence>